<dbReference type="PATRIC" id="fig|423471.3.peg.4545"/>
<dbReference type="AlphaFoldDB" id="G5JBP0"/>
<dbReference type="GeneID" id="88768220"/>
<dbReference type="Gene3D" id="1.50.10.100">
    <property type="entry name" value="Chondroitin AC/alginate lyase"/>
    <property type="match status" value="1"/>
</dbReference>
<organism evidence="1 2">
    <name type="scientific">Crocosphaera watsonii WH 0003</name>
    <dbReference type="NCBI Taxonomy" id="423471"/>
    <lineage>
        <taxon>Bacteria</taxon>
        <taxon>Bacillati</taxon>
        <taxon>Cyanobacteriota</taxon>
        <taxon>Cyanophyceae</taxon>
        <taxon>Oscillatoriophycideae</taxon>
        <taxon>Chroococcales</taxon>
        <taxon>Aphanothecaceae</taxon>
        <taxon>Crocosphaera</taxon>
    </lineage>
</organism>
<comment type="caution">
    <text evidence="1">The sequence shown here is derived from an EMBL/GenBank/DDBJ whole genome shotgun (WGS) entry which is preliminary data.</text>
</comment>
<evidence type="ECO:0000313" key="1">
    <source>
        <dbReference type="EMBL" id="EHJ10381.1"/>
    </source>
</evidence>
<evidence type="ECO:0008006" key="3">
    <source>
        <dbReference type="Google" id="ProtNLM"/>
    </source>
</evidence>
<proteinExistence type="predicted"/>
<dbReference type="RefSeq" id="WP_007312664.1">
    <property type="nucleotide sequence ID" value="NZ_AESD01000723.1"/>
</dbReference>
<gene>
    <name evidence="1" type="ORF">CWATWH0003_4854</name>
</gene>
<evidence type="ECO:0000313" key="2">
    <source>
        <dbReference type="Proteomes" id="UP000003477"/>
    </source>
</evidence>
<reference evidence="1 2" key="1">
    <citation type="journal article" date="2011" name="Front. Microbiol.">
        <title>Two Strains of Crocosphaera watsonii with Highly Conserved Genomes are Distinguished by Strain-Specific Features.</title>
        <authorList>
            <person name="Bench S.R."/>
            <person name="Ilikchyan I.N."/>
            <person name="Tripp H.J."/>
            <person name="Zehr J.P."/>
        </authorList>
    </citation>
    <scope>NUCLEOTIDE SEQUENCE [LARGE SCALE GENOMIC DNA]</scope>
    <source>
        <strain evidence="1 2">WH 0003</strain>
    </source>
</reference>
<protein>
    <recommendedName>
        <fullName evidence="3">Heparinase II N-terminal domain-containing protein</fullName>
    </recommendedName>
</protein>
<sequence>MQTKLLINRFLFFLLVIFFPIKVQANELHPRLFVTQKRIEQIQAAIQVPDSHHQQAFNALKTRVDQADWRIYDFPPDSGRWNYYRSYLAREAALLYLITNESKYAQLVYNTVYSIYNDPDPDNRLPDNNYGLSRAMIARNMAIAYDWAYNGLTIEQRNYLKSKINLALDEWENYRHANLENPQMASNWVAVCRGGELVMMLAVYEEENRSDRYIKLKEWLKTHIENAYGELGLSQEGIAYDGYAGTFLIPAIYALRSVGDTELDPYFNDKDFWKLIMYAGAFMIDKMGERSFLPSGVSSTGIIDEGWSSLLLASPPFHGASFYRYFYDYHMGINALGTPSEKFDERRGATIWSLIYYPENTPSFDPSRIFPRAISDRKRGAYFFRNRWQDENDIQVSIMADIDQHRNAWDQSEAFQISLLAYNTRYIIGPAKERSPDVFSALLVNGEAYTTSRTIGASDFFRSYEDGGYVIVDGGEKYNTLGVNNAKRHLFVKFNNVNNTALISTLDKIKDQETNTYTWQINLGDAKIDGQLNLSMEKQDNLQTFLLSGNNNSYLKGWIIYPQEAIVKLNDPLQVILSGEDANIWVVMVVGQGKPPTAITTGKDMATKLRIDNLLIYYDKESDRIKTFQFVDN</sequence>
<dbReference type="Proteomes" id="UP000003477">
    <property type="component" value="Unassembled WGS sequence"/>
</dbReference>
<name>G5JBP0_CROWT</name>
<dbReference type="InterPro" id="IPR008929">
    <property type="entry name" value="Chondroitin_lyas"/>
</dbReference>
<accession>G5JBP0</accession>
<dbReference type="EMBL" id="AESD01000723">
    <property type="protein sequence ID" value="EHJ10381.1"/>
    <property type="molecule type" value="Genomic_DNA"/>
</dbReference>
<dbReference type="SUPFAM" id="SSF48230">
    <property type="entry name" value="Chondroitin AC/alginate lyase"/>
    <property type="match status" value="1"/>
</dbReference>